<feature type="region of interest" description="Disordered" evidence="1">
    <location>
        <begin position="24"/>
        <end position="53"/>
    </location>
</feature>
<reference evidence="2 3" key="1">
    <citation type="submission" date="2018-09" db="EMBL/GenBank/DDBJ databases">
        <title>Genomic investigation of the strawberry pathogen Phytophthora fragariae indicates pathogenicity is determined by transcriptional variation in three key races.</title>
        <authorList>
            <person name="Adams T.M."/>
            <person name="Armitage A.D."/>
            <person name="Sobczyk M.K."/>
            <person name="Bates H.J."/>
            <person name="Dunwell J.M."/>
            <person name="Nellist C.F."/>
            <person name="Harrison R.J."/>
        </authorList>
    </citation>
    <scope>NUCLEOTIDE SEQUENCE [LARGE SCALE GENOMIC DNA]</scope>
    <source>
        <strain evidence="2 3">SCRP245</strain>
    </source>
</reference>
<accession>A0A6A3G3X6</accession>
<sequence>MLSKLLYDQQQSKIAGLLAQLEARPTSGSAGRSDSRGQRPEKRSGIPTSVLRSLPKKGSLDLCIKYISKAGCTGNGTSGQCFSSKRTHFRPKKIPANLKEYVEKTYGGLAPEFTGL</sequence>
<comment type="caution">
    <text evidence="2">The sequence shown here is derived from an EMBL/GenBank/DDBJ whole genome shotgun (WGS) entry which is preliminary data.</text>
</comment>
<organism evidence="2 3">
    <name type="scientific">Phytophthora fragariae</name>
    <dbReference type="NCBI Taxonomy" id="53985"/>
    <lineage>
        <taxon>Eukaryota</taxon>
        <taxon>Sar</taxon>
        <taxon>Stramenopiles</taxon>
        <taxon>Oomycota</taxon>
        <taxon>Peronosporomycetes</taxon>
        <taxon>Peronosporales</taxon>
        <taxon>Peronosporaceae</taxon>
        <taxon>Phytophthora</taxon>
    </lineage>
</organism>
<name>A0A6A3G3X6_9STRA</name>
<proteinExistence type="predicted"/>
<evidence type="ECO:0000313" key="3">
    <source>
        <dbReference type="Proteomes" id="UP000460718"/>
    </source>
</evidence>
<gene>
    <name evidence="2" type="ORF">PF011_g32892</name>
</gene>
<evidence type="ECO:0000313" key="2">
    <source>
        <dbReference type="EMBL" id="KAE8951723.1"/>
    </source>
</evidence>
<feature type="compositionally biased region" description="Basic and acidic residues" evidence="1">
    <location>
        <begin position="33"/>
        <end position="44"/>
    </location>
</feature>
<protein>
    <submittedName>
        <fullName evidence="2">Uncharacterized protein</fullName>
    </submittedName>
</protein>
<evidence type="ECO:0000256" key="1">
    <source>
        <dbReference type="SAM" id="MobiDB-lite"/>
    </source>
</evidence>
<dbReference type="EMBL" id="QXFW01011613">
    <property type="protein sequence ID" value="KAE8951723.1"/>
    <property type="molecule type" value="Genomic_DNA"/>
</dbReference>
<dbReference type="Proteomes" id="UP000460718">
    <property type="component" value="Unassembled WGS sequence"/>
</dbReference>
<dbReference type="AlphaFoldDB" id="A0A6A3G3X6"/>